<evidence type="ECO:0000313" key="12">
    <source>
        <dbReference type="Proteomes" id="UP001634394"/>
    </source>
</evidence>
<dbReference type="PANTHER" id="PTHR14594:SF1">
    <property type="entry name" value="CENTROSOMAL PROTEIN OF 70 KDA"/>
    <property type="match status" value="1"/>
</dbReference>
<dbReference type="PANTHER" id="PTHR14594">
    <property type="entry name" value="CENTROSOMAL PROTEIN OF 70 KDA"/>
    <property type="match status" value="1"/>
</dbReference>
<keyword evidence="5" id="KW-0802">TPR repeat</keyword>
<sequence>MADTKRTFRSPSKTSTEDVDRDSLEPDIESSVTDPSSGNNKQRKPNDVDWTEVNKRLRQHGLQPLKFLHPADVQHLGGNVICLDAPGGKIARENYIALIADCDRRQDLVQELILTNNQLKDDVARQSAMTEKYFGKMKDLKIMLESSRARVQEMEKSASKSSQRSSSHSPSRSVSTEDPEKLENTKAAILARCKQLEYKCEAQERELERQKNKIRKMAAEAEKRSSRQQQVFQEFKKRTSRAHNVMDEKLLDVIDSYEKQIQNLQRELEYFRSRDTSDVERPEGFSDTDSTSFLSVPETSDNLKDLIRGYEKTIKDQNHQIKKLAETKDLIQLDMGSRPEVKDYRASQLRIKKLEKLLSLHNIGIPGERKVIDPFRLKRKFSTRVDDLEFLPLDLCHHYIKGICAEFEIDDLEEMLPRIQKLSSDLDSIQICEDFCHNVQDLVNSRDALSDTNRKTRLGSPKRLCLTSGMLDHLMSILENWKQDEDDLEELQLSLNRLSERVAPWLKIHLTGEPSVSKIITAMDKLTYDDDVKAEKENKDRISRTVLENIVQHIQTLFDIPSISGIYARMNDVYTKLGEVHNVLNTLKNLLGLSPTCKSSAIVDAVGRLFTAHQSTTVKQLKQLLQTEDLDGIIRRLEEHSEFFPAFYEIMNRLFEILDVRRMDQVIPAVRALKMLTN</sequence>
<evidence type="ECO:0000256" key="5">
    <source>
        <dbReference type="ARBA" id="ARBA00022803"/>
    </source>
</evidence>
<protein>
    <recommendedName>
        <fullName evidence="3">Centrosomal protein of 70 kDa</fullName>
    </recommendedName>
</protein>
<keyword evidence="6 9" id="KW-0175">Coiled coil</keyword>
<comment type="function">
    <text evidence="8">Plays a role in the organization of both preexisting and nascent microtubules in interphase cells. During mitosis, required for the organization and orientation of the mitotic spindle.</text>
</comment>
<keyword evidence="12" id="KW-1185">Reference proteome</keyword>
<comment type="caution">
    <text evidence="11">The sequence shown here is derived from an EMBL/GenBank/DDBJ whole genome shotgun (WGS) entry which is preliminary data.</text>
</comment>
<evidence type="ECO:0000256" key="2">
    <source>
        <dbReference type="ARBA" id="ARBA00011832"/>
    </source>
</evidence>
<evidence type="ECO:0000256" key="3">
    <source>
        <dbReference type="ARBA" id="ARBA00018408"/>
    </source>
</evidence>
<evidence type="ECO:0000256" key="7">
    <source>
        <dbReference type="ARBA" id="ARBA00023212"/>
    </source>
</evidence>
<dbReference type="InterPro" id="IPR037692">
    <property type="entry name" value="CEP70"/>
</dbReference>
<organism evidence="11 12">
    <name type="scientific">Sinanodonta woodiana</name>
    <name type="common">Chinese pond mussel</name>
    <name type="synonym">Anodonta woodiana</name>
    <dbReference type="NCBI Taxonomy" id="1069815"/>
    <lineage>
        <taxon>Eukaryota</taxon>
        <taxon>Metazoa</taxon>
        <taxon>Spiralia</taxon>
        <taxon>Lophotrochozoa</taxon>
        <taxon>Mollusca</taxon>
        <taxon>Bivalvia</taxon>
        <taxon>Autobranchia</taxon>
        <taxon>Heteroconchia</taxon>
        <taxon>Palaeoheterodonta</taxon>
        <taxon>Unionida</taxon>
        <taxon>Unionoidea</taxon>
        <taxon>Unionidae</taxon>
        <taxon>Unioninae</taxon>
        <taxon>Sinanodonta</taxon>
    </lineage>
</organism>
<feature type="region of interest" description="Disordered" evidence="10">
    <location>
        <begin position="150"/>
        <end position="182"/>
    </location>
</feature>
<evidence type="ECO:0000256" key="8">
    <source>
        <dbReference type="ARBA" id="ARBA00025273"/>
    </source>
</evidence>
<feature type="compositionally biased region" description="Polar residues" evidence="10">
    <location>
        <begin position="30"/>
        <end position="40"/>
    </location>
</feature>
<accession>A0ABD3TMJ2</accession>
<evidence type="ECO:0000256" key="9">
    <source>
        <dbReference type="SAM" id="Coils"/>
    </source>
</evidence>
<name>A0ABD3TMJ2_SINWO</name>
<evidence type="ECO:0000256" key="1">
    <source>
        <dbReference type="ARBA" id="ARBA00004300"/>
    </source>
</evidence>
<dbReference type="Proteomes" id="UP001634394">
    <property type="component" value="Unassembled WGS sequence"/>
</dbReference>
<comment type="subcellular location">
    <subcellularLocation>
        <location evidence="1">Cytoplasm</location>
        <location evidence="1">Cytoskeleton</location>
        <location evidence="1">Microtubule organizing center</location>
        <location evidence="1">Centrosome</location>
    </subcellularLocation>
</comment>
<reference evidence="11 12" key="1">
    <citation type="submission" date="2024-11" db="EMBL/GenBank/DDBJ databases">
        <title>Chromosome-level genome assembly of the freshwater bivalve Anodonta woodiana.</title>
        <authorList>
            <person name="Chen X."/>
        </authorList>
    </citation>
    <scope>NUCLEOTIDE SEQUENCE [LARGE SCALE GENOMIC DNA]</scope>
    <source>
        <strain evidence="11">MN2024</strain>
        <tissue evidence="11">Gills</tissue>
    </source>
</reference>
<comment type="subunit">
    <text evidence="2">Directly interacts with tubulin-gamma; this interaction determines centrosomal localization.</text>
</comment>
<proteinExistence type="predicted"/>
<feature type="coiled-coil region" evidence="9">
    <location>
        <begin position="471"/>
        <end position="501"/>
    </location>
</feature>
<evidence type="ECO:0000313" key="11">
    <source>
        <dbReference type="EMBL" id="KAL3837303.1"/>
    </source>
</evidence>
<keyword evidence="4" id="KW-0963">Cytoplasm</keyword>
<evidence type="ECO:0000256" key="10">
    <source>
        <dbReference type="SAM" id="MobiDB-lite"/>
    </source>
</evidence>
<dbReference type="GO" id="GO:0005813">
    <property type="term" value="C:centrosome"/>
    <property type="evidence" value="ECO:0007669"/>
    <property type="project" value="UniProtKB-SubCell"/>
</dbReference>
<gene>
    <name evidence="11" type="ORF">ACJMK2_022669</name>
</gene>
<feature type="coiled-coil region" evidence="9">
    <location>
        <begin position="300"/>
        <end position="327"/>
    </location>
</feature>
<feature type="compositionally biased region" description="Basic and acidic residues" evidence="10">
    <location>
        <begin position="15"/>
        <end position="24"/>
    </location>
</feature>
<evidence type="ECO:0000256" key="6">
    <source>
        <dbReference type="ARBA" id="ARBA00023054"/>
    </source>
</evidence>
<feature type="coiled-coil region" evidence="9">
    <location>
        <begin position="186"/>
        <end position="274"/>
    </location>
</feature>
<evidence type="ECO:0000256" key="4">
    <source>
        <dbReference type="ARBA" id="ARBA00022490"/>
    </source>
</evidence>
<feature type="compositionally biased region" description="Low complexity" evidence="10">
    <location>
        <begin position="159"/>
        <end position="174"/>
    </location>
</feature>
<feature type="region of interest" description="Disordered" evidence="10">
    <location>
        <begin position="1"/>
        <end position="48"/>
    </location>
</feature>
<keyword evidence="7" id="KW-0206">Cytoskeleton</keyword>
<dbReference type="EMBL" id="JBJQND010000018">
    <property type="protein sequence ID" value="KAL3837303.1"/>
    <property type="molecule type" value="Genomic_DNA"/>
</dbReference>
<dbReference type="AlphaFoldDB" id="A0ABD3TMJ2"/>